<gene>
    <name evidence="4" type="ORF">E2L05_16295</name>
</gene>
<accession>A0A4R6ASP6</accession>
<evidence type="ECO:0000313" key="5">
    <source>
        <dbReference type="Proteomes" id="UP000294562"/>
    </source>
</evidence>
<dbReference type="PANTHER" id="PTHR42735:SF4">
    <property type="entry name" value="PYRIDOXAL PHOSPHATE-DEPENDENT DECARBOXYLASE FAMILY PROTEIN"/>
    <property type="match status" value="1"/>
</dbReference>
<dbReference type="InterPro" id="IPR015424">
    <property type="entry name" value="PyrdxlP-dep_Trfase"/>
</dbReference>
<dbReference type="Gene3D" id="3.40.640.10">
    <property type="entry name" value="Type I PLP-dependent aspartate aminotransferase-like (Major domain)"/>
    <property type="match status" value="1"/>
</dbReference>
<dbReference type="InterPro" id="IPR015421">
    <property type="entry name" value="PyrdxlP-dep_Trfase_major"/>
</dbReference>
<keyword evidence="5" id="KW-1185">Reference proteome</keyword>
<dbReference type="InterPro" id="IPR002129">
    <property type="entry name" value="PyrdxlP-dep_de-COase"/>
</dbReference>
<dbReference type="GO" id="GO:0019752">
    <property type="term" value="P:carboxylic acid metabolic process"/>
    <property type="evidence" value="ECO:0007669"/>
    <property type="project" value="InterPro"/>
</dbReference>
<dbReference type="InterPro" id="IPR050477">
    <property type="entry name" value="GrpII_AminoAcid_Decarb"/>
</dbReference>
<dbReference type="EMBL" id="SMZO01000049">
    <property type="protein sequence ID" value="TDL85166.1"/>
    <property type="molecule type" value="Genomic_DNA"/>
</dbReference>
<dbReference type="GO" id="GO:0016830">
    <property type="term" value="F:carbon-carbon lyase activity"/>
    <property type="evidence" value="ECO:0007669"/>
    <property type="project" value="InterPro"/>
</dbReference>
<dbReference type="OrthoDB" id="9803665at2"/>
<evidence type="ECO:0000256" key="1">
    <source>
        <dbReference type="ARBA" id="ARBA00001933"/>
    </source>
</evidence>
<dbReference type="AlphaFoldDB" id="A0A4R6ASP6"/>
<evidence type="ECO:0000256" key="2">
    <source>
        <dbReference type="ARBA" id="ARBA00022898"/>
    </source>
</evidence>
<dbReference type="Proteomes" id="UP000294562">
    <property type="component" value="Unassembled WGS sequence"/>
</dbReference>
<protein>
    <submittedName>
        <fullName evidence="4">Decarboxylase</fullName>
    </submittedName>
</protein>
<dbReference type="SUPFAM" id="SSF53383">
    <property type="entry name" value="PLP-dependent transferases"/>
    <property type="match status" value="1"/>
</dbReference>
<dbReference type="PANTHER" id="PTHR42735">
    <property type="match status" value="1"/>
</dbReference>
<evidence type="ECO:0000313" key="4">
    <source>
        <dbReference type="EMBL" id="TDL85166.1"/>
    </source>
</evidence>
<dbReference type="GO" id="GO:0030170">
    <property type="term" value="F:pyridoxal phosphate binding"/>
    <property type="evidence" value="ECO:0007669"/>
    <property type="project" value="InterPro"/>
</dbReference>
<proteinExistence type="predicted"/>
<dbReference type="Pfam" id="PF00282">
    <property type="entry name" value="Pyridoxal_deC"/>
    <property type="match status" value="1"/>
</dbReference>
<keyword evidence="3" id="KW-0456">Lyase</keyword>
<comment type="caution">
    <text evidence="4">The sequence shown here is derived from an EMBL/GenBank/DDBJ whole genome shotgun (WGS) entry which is preliminary data.</text>
</comment>
<reference evidence="4 5" key="1">
    <citation type="submission" date="2019-03" db="EMBL/GenBank/DDBJ databases">
        <title>Rhodobacteraceae bacterium SM1902, a new member of the family Rhodobacteraceae isolated from Yantai.</title>
        <authorList>
            <person name="Sun Y."/>
        </authorList>
    </citation>
    <scope>NUCLEOTIDE SEQUENCE [LARGE SCALE GENOMIC DNA]</scope>
    <source>
        <strain evidence="4 5">SM1902</strain>
    </source>
</reference>
<keyword evidence="2" id="KW-0663">Pyridoxal phosphate</keyword>
<evidence type="ECO:0000256" key="3">
    <source>
        <dbReference type="ARBA" id="ARBA00023239"/>
    </source>
</evidence>
<organism evidence="4 5">
    <name type="scientific">Meridianimarinicoccus aquatilis</name>
    <dbReference type="NCBI Taxonomy" id="2552766"/>
    <lineage>
        <taxon>Bacteria</taxon>
        <taxon>Pseudomonadati</taxon>
        <taxon>Pseudomonadota</taxon>
        <taxon>Alphaproteobacteria</taxon>
        <taxon>Rhodobacterales</taxon>
        <taxon>Paracoccaceae</taxon>
        <taxon>Meridianimarinicoccus</taxon>
    </lineage>
</organism>
<name>A0A4R6ASP6_9RHOB</name>
<comment type="cofactor">
    <cofactor evidence="1">
        <name>pyridoxal 5'-phosphate</name>
        <dbReference type="ChEBI" id="CHEBI:597326"/>
    </cofactor>
</comment>
<sequence length="782" mass="85114">MNFNHRECTIMAPADGSSEFLKSLHAFHQHDATQDKLALSRKPGTSALSGWFLGPLAENRGLFSELILKALNGNCDARKDYGDQFGDPAYVTQARKELPGYRATEAALHKNLEEMLHNLRGSIPLSSYRNQSHMYWDVSLPGMVGYFAAMLYNQNNVAAEASPVTTLLEIEVGNDLCEMLGYTVPSDADASSGAIKPWGHITCDGSVANGESMWAARNLKLMPITLAAAIKAEPSMAAGRTLTVSKPGGGRAHLIDLSTWEMLNLGIDDVIGLSPRLQTECGISESVIEDVLNSYSVQALGLAEFQRRFMAADAPHLPIIITPATAHYSWPKSAALLGLGFSHLWKVPVDLEGRMDLVHLRRMLDQCLREKRPVMQVVAVMGTTEESAVDPLADIVKIRDEYREMSLEFSLHVDGAWGGYFNSILRAPKGGGTDHPVFEDDLVDEIPPAAPGETPLQHTPAMLMSEYVMRQYAALHHADTQTVDPHKGGFIPYPAGALCYRNGAMRDMIAFTAPVVFHGGVDPTVGVYGIEGSKPGAAAAGVYLSHSIIRPDRSGYGKLLGKCIFNSKRLYAALVTIGHGKDAPPETIRVVPFQRLPAEKASGTPEEVQAQLDFLKDSIVPLENDALVEFLHSDSQAMKVFRELGSDQNIITYAVNFRTADGWNTDVALMNELTNDIYLKLSISAFDGGDVPKEPMFVTGSSFEVADYGQEFVNAFGARAGVHPTNGQGIQFLVSTTQDPWVTATANGNYLGYIVDTFKTTARTCAADLVRRHNLTPFHEGA</sequence>